<reference evidence="6" key="1">
    <citation type="submission" date="2021-04" db="EMBL/GenBank/DDBJ databases">
        <title>The genome sequence of Ideonella sp. 4Y11.</title>
        <authorList>
            <person name="Liu Y."/>
        </authorList>
    </citation>
    <scope>NUCLEOTIDE SEQUENCE</scope>
    <source>
        <strain evidence="6">4Y11</strain>
    </source>
</reference>
<dbReference type="Pfam" id="PF03466">
    <property type="entry name" value="LysR_substrate"/>
    <property type="match status" value="1"/>
</dbReference>
<gene>
    <name evidence="6" type="ORF">KAK06_19675</name>
</gene>
<dbReference type="InterPro" id="IPR036388">
    <property type="entry name" value="WH-like_DNA-bd_sf"/>
</dbReference>
<dbReference type="PANTHER" id="PTHR30537:SF79">
    <property type="entry name" value="TRANSCRIPTIONAL REGULATOR-RELATED"/>
    <property type="match status" value="1"/>
</dbReference>
<dbReference type="InterPro" id="IPR058163">
    <property type="entry name" value="LysR-type_TF_proteobact-type"/>
</dbReference>
<dbReference type="GO" id="GO:0003700">
    <property type="term" value="F:DNA-binding transcription factor activity"/>
    <property type="evidence" value="ECO:0007669"/>
    <property type="project" value="InterPro"/>
</dbReference>
<organism evidence="6 7">
    <name type="scientific">Ideonella aquatica</name>
    <dbReference type="NCBI Taxonomy" id="2824119"/>
    <lineage>
        <taxon>Bacteria</taxon>
        <taxon>Pseudomonadati</taxon>
        <taxon>Pseudomonadota</taxon>
        <taxon>Betaproteobacteria</taxon>
        <taxon>Burkholderiales</taxon>
        <taxon>Sphaerotilaceae</taxon>
        <taxon>Ideonella</taxon>
    </lineage>
</organism>
<dbReference type="GO" id="GO:0006351">
    <property type="term" value="P:DNA-templated transcription"/>
    <property type="evidence" value="ECO:0007669"/>
    <property type="project" value="TreeGrafter"/>
</dbReference>
<dbReference type="RefSeq" id="WP_210803860.1">
    <property type="nucleotide sequence ID" value="NZ_JAGQDE010000023.1"/>
</dbReference>
<dbReference type="PROSITE" id="PS50931">
    <property type="entry name" value="HTH_LYSR"/>
    <property type="match status" value="1"/>
</dbReference>
<accession>A0A940YRK9</accession>
<proteinExistence type="inferred from homology"/>
<dbReference type="SUPFAM" id="SSF53850">
    <property type="entry name" value="Periplasmic binding protein-like II"/>
    <property type="match status" value="1"/>
</dbReference>
<dbReference type="Proteomes" id="UP000678374">
    <property type="component" value="Unassembled WGS sequence"/>
</dbReference>
<keyword evidence="3" id="KW-0238">DNA-binding</keyword>
<keyword evidence="2" id="KW-0805">Transcription regulation</keyword>
<dbReference type="EMBL" id="JAGQDE010000023">
    <property type="protein sequence ID" value="MBQ0961186.1"/>
    <property type="molecule type" value="Genomic_DNA"/>
</dbReference>
<evidence type="ECO:0000313" key="7">
    <source>
        <dbReference type="Proteomes" id="UP000678374"/>
    </source>
</evidence>
<sequence length="313" mass="33969">MKAPRLPPLNALRAFDLAGQCGSFVAAAEALHVTQPAIARQIRSLEQWLGRPLFERHARGVVLTEAGRRYHERIHQALAAIHEATQDFSAQPDRAWIRLIAVPGFASRWLRPRLGDFLQSHPGLRVAVEPAAVLTELPVQRADLGVGYGEPDDFAGPTELLIRPPVFPVCAPSLLARLGPPGSVRALLRWPLLHEDDGSWWAEWFGRLGVRARPISELAHASADDVMALALSGQGVALSNPLLARDDLQAGRLVRIRPEFCAMQSYLLLGPAQGLNPQARRLAHWLRTTLAAEVDAPETSALTACPAPPPGAG</sequence>
<dbReference type="InterPro" id="IPR036390">
    <property type="entry name" value="WH_DNA-bd_sf"/>
</dbReference>
<dbReference type="AlphaFoldDB" id="A0A940YRK9"/>
<dbReference type="FunFam" id="1.10.10.10:FF:000001">
    <property type="entry name" value="LysR family transcriptional regulator"/>
    <property type="match status" value="1"/>
</dbReference>
<name>A0A940YRK9_9BURK</name>
<evidence type="ECO:0000256" key="2">
    <source>
        <dbReference type="ARBA" id="ARBA00023015"/>
    </source>
</evidence>
<evidence type="ECO:0000313" key="6">
    <source>
        <dbReference type="EMBL" id="MBQ0961186.1"/>
    </source>
</evidence>
<dbReference type="PANTHER" id="PTHR30537">
    <property type="entry name" value="HTH-TYPE TRANSCRIPTIONAL REGULATOR"/>
    <property type="match status" value="1"/>
</dbReference>
<evidence type="ECO:0000259" key="5">
    <source>
        <dbReference type="PROSITE" id="PS50931"/>
    </source>
</evidence>
<dbReference type="GO" id="GO:0043565">
    <property type="term" value="F:sequence-specific DNA binding"/>
    <property type="evidence" value="ECO:0007669"/>
    <property type="project" value="TreeGrafter"/>
</dbReference>
<dbReference type="Gene3D" id="1.10.10.10">
    <property type="entry name" value="Winged helix-like DNA-binding domain superfamily/Winged helix DNA-binding domain"/>
    <property type="match status" value="1"/>
</dbReference>
<evidence type="ECO:0000256" key="1">
    <source>
        <dbReference type="ARBA" id="ARBA00009437"/>
    </source>
</evidence>
<dbReference type="Pfam" id="PF00126">
    <property type="entry name" value="HTH_1"/>
    <property type="match status" value="1"/>
</dbReference>
<keyword evidence="7" id="KW-1185">Reference proteome</keyword>
<comment type="caution">
    <text evidence="6">The sequence shown here is derived from an EMBL/GenBank/DDBJ whole genome shotgun (WGS) entry which is preliminary data.</text>
</comment>
<feature type="domain" description="HTH lysR-type" evidence="5">
    <location>
        <begin position="7"/>
        <end position="64"/>
    </location>
</feature>
<comment type="similarity">
    <text evidence="1">Belongs to the LysR transcriptional regulatory family.</text>
</comment>
<dbReference type="InterPro" id="IPR005119">
    <property type="entry name" value="LysR_subst-bd"/>
</dbReference>
<protein>
    <submittedName>
        <fullName evidence="6">LysR family transcriptional regulator</fullName>
    </submittedName>
</protein>
<evidence type="ECO:0000256" key="3">
    <source>
        <dbReference type="ARBA" id="ARBA00023125"/>
    </source>
</evidence>
<dbReference type="SUPFAM" id="SSF46785">
    <property type="entry name" value="Winged helix' DNA-binding domain"/>
    <property type="match status" value="1"/>
</dbReference>
<evidence type="ECO:0000256" key="4">
    <source>
        <dbReference type="ARBA" id="ARBA00023163"/>
    </source>
</evidence>
<keyword evidence="4" id="KW-0804">Transcription</keyword>
<dbReference type="Gene3D" id="3.40.190.10">
    <property type="entry name" value="Periplasmic binding protein-like II"/>
    <property type="match status" value="2"/>
</dbReference>
<dbReference type="PRINTS" id="PR00039">
    <property type="entry name" value="HTHLYSR"/>
</dbReference>
<dbReference type="InterPro" id="IPR000847">
    <property type="entry name" value="LysR_HTH_N"/>
</dbReference>